<dbReference type="EMBL" id="CP144699">
    <property type="protein sequence ID" value="WVZ21234.1"/>
    <property type="molecule type" value="Genomic_DNA"/>
</dbReference>
<keyword evidence="3" id="KW-1185">Reference proteome</keyword>
<reference evidence="2 3" key="1">
    <citation type="journal article" date="2023" name="Life. Sci Alliance">
        <title>Evolutionary insights into 3D genome organization and epigenetic landscape of Vigna mungo.</title>
        <authorList>
            <person name="Junaid A."/>
            <person name="Singh B."/>
            <person name="Bhatia S."/>
        </authorList>
    </citation>
    <scope>NUCLEOTIDE SEQUENCE [LARGE SCALE GENOMIC DNA]</scope>
    <source>
        <strain evidence="2">Urdbean</strain>
    </source>
</reference>
<protein>
    <submittedName>
        <fullName evidence="2">Uncharacterized protein</fullName>
    </submittedName>
</protein>
<dbReference type="Proteomes" id="UP001374535">
    <property type="component" value="Chromosome 2"/>
</dbReference>
<accession>A0AAQ3S6K4</accession>
<evidence type="ECO:0000313" key="2">
    <source>
        <dbReference type="EMBL" id="WVZ21234.1"/>
    </source>
</evidence>
<feature type="transmembrane region" description="Helical" evidence="1">
    <location>
        <begin position="35"/>
        <end position="57"/>
    </location>
</feature>
<evidence type="ECO:0000313" key="3">
    <source>
        <dbReference type="Proteomes" id="UP001374535"/>
    </source>
</evidence>
<keyword evidence="1" id="KW-0812">Transmembrane</keyword>
<keyword evidence="1" id="KW-0472">Membrane</keyword>
<gene>
    <name evidence="2" type="ORF">V8G54_008556</name>
</gene>
<organism evidence="2 3">
    <name type="scientific">Vigna mungo</name>
    <name type="common">Black gram</name>
    <name type="synonym">Phaseolus mungo</name>
    <dbReference type="NCBI Taxonomy" id="3915"/>
    <lineage>
        <taxon>Eukaryota</taxon>
        <taxon>Viridiplantae</taxon>
        <taxon>Streptophyta</taxon>
        <taxon>Embryophyta</taxon>
        <taxon>Tracheophyta</taxon>
        <taxon>Spermatophyta</taxon>
        <taxon>Magnoliopsida</taxon>
        <taxon>eudicotyledons</taxon>
        <taxon>Gunneridae</taxon>
        <taxon>Pentapetalae</taxon>
        <taxon>rosids</taxon>
        <taxon>fabids</taxon>
        <taxon>Fabales</taxon>
        <taxon>Fabaceae</taxon>
        <taxon>Papilionoideae</taxon>
        <taxon>50 kb inversion clade</taxon>
        <taxon>NPAAA clade</taxon>
        <taxon>indigoferoid/millettioid clade</taxon>
        <taxon>Phaseoleae</taxon>
        <taxon>Vigna</taxon>
    </lineage>
</organism>
<sequence length="115" mass="13162">MLPILATNVSNNILRVLTTLINTHHLFLHKCHSNISLYVIIMYPIMWTYIFINILIAQHSLDYNNKKSNLLSYMVVQKSKATLSSTWEPRSMSLFFPYSATKLSGESSDDPPKSV</sequence>
<keyword evidence="1" id="KW-1133">Transmembrane helix</keyword>
<evidence type="ECO:0000256" key="1">
    <source>
        <dbReference type="SAM" id="Phobius"/>
    </source>
</evidence>
<name>A0AAQ3S6K4_VIGMU</name>
<dbReference type="AlphaFoldDB" id="A0AAQ3S6K4"/>
<proteinExistence type="predicted"/>